<feature type="transmembrane region" description="Helical" evidence="2">
    <location>
        <begin position="99"/>
        <end position="118"/>
    </location>
</feature>
<feature type="transmembrane region" description="Helical" evidence="2">
    <location>
        <begin position="66"/>
        <end position="87"/>
    </location>
</feature>
<comment type="caution">
    <text evidence="4">The sequence shown here is derived from an EMBL/GenBank/DDBJ whole genome shotgun (WGS) entry which is preliminary data.</text>
</comment>
<evidence type="ECO:0000259" key="3">
    <source>
        <dbReference type="Pfam" id="PF07331"/>
    </source>
</evidence>
<keyword evidence="2" id="KW-0472">Membrane</keyword>
<feature type="transmembrane region" description="Helical" evidence="2">
    <location>
        <begin position="147"/>
        <end position="166"/>
    </location>
</feature>
<feature type="region of interest" description="Disordered" evidence="1">
    <location>
        <begin position="1"/>
        <end position="25"/>
    </location>
</feature>
<evidence type="ECO:0000313" key="5">
    <source>
        <dbReference type="Proteomes" id="UP001501414"/>
    </source>
</evidence>
<keyword evidence="2" id="KW-1133">Transmembrane helix</keyword>
<evidence type="ECO:0000256" key="1">
    <source>
        <dbReference type="SAM" id="MobiDB-lite"/>
    </source>
</evidence>
<keyword evidence="5" id="KW-1185">Reference proteome</keyword>
<protein>
    <recommendedName>
        <fullName evidence="3">DUF1468 domain-containing protein</fullName>
    </recommendedName>
</protein>
<dbReference type="EMBL" id="BAAAJK010000036">
    <property type="protein sequence ID" value="GAA1397911.1"/>
    <property type="molecule type" value="Genomic_DNA"/>
</dbReference>
<feature type="domain" description="DUF1468" evidence="3">
    <location>
        <begin position="36"/>
        <end position="170"/>
    </location>
</feature>
<dbReference type="Proteomes" id="UP001501414">
    <property type="component" value="Unassembled WGS sequence"/>
</dbReference>
<proteinExistence type="predicted"/>
<keyword evidence="2" id="KW-0812">Transmembrane</keyword>
<sequence>MTAATTGTTAVTTGEPQAGTGTAPGPRARLRELAVAGVVAGVAVVVLVAAAGITSSVDGGALGPRWWPSVLGALLLAGAVAVAATGLLRPRPAEGEPTLGGLLRLALVLALVAGFGLAWYRLHFLLVMPFLLAGLVAVGGGRGLRDLLLVPALATAVLYGVFGLLLRVPL</sequence>
<evidence type="ECO:0000313" key="4">
    <source>
        <dbReference type="EMBL" id="GAA1397911.1"/>
    </source>
</evidence>
<organism evidence="4 5">
    <name type="scientific">Pseudonocardia kongjuensis</name>
    <dbReference type="NCBI Taxonomy" id="102227"/>
    <lineage>
        <taxon>Bacteria</taxon>
        <taxon>Bacillati</taxon>
        <taxon>Actinomycetota</taxon>
        <taxon>Actinomycetes</taxon>
        <taxon>Pseudonocardiales</taxon>
        <taxon>Pseudonocardiaceae</taxon>
        <taxon>Pseudonocardia</taxon>
    </lineage>
</organism>
<evidence type="ECO:0000256" key="2">
    <source>
        <dbReference type="SAM" id="Phobius"/>
    </source>
</evidence>
<gene>
    <name evidence="4" type="ORF">GCM10009613_51300</name>
</gene>
<feature type="transmembrane region" description="Helical" evidence="2">
    <location>
        <begin position="33"/>
        <end position="54"/>
    </location>
</feature>
<feature type="compositionally biased region" description="Low complexity" evidence="1">
    <location>
        <begin position="1"/>
        <end position="14"/>
    </location>
</feature>
<name>A0ABP4IU88_9PSEU</name>
<dbReference type="InterPro" id="IPR009936">
    <property type="entry name" value="DUF1468"/>
</dbReference>
<reference evidence="5" key="1">
    <citation type="journal article" date="2019" name="Int. J. Syst. Evol. Microbiol.">
        <title>The Global Catalogue of Microorganisms (GCM) 10K type strain sequencing project: providing services to taxonomists for standard genome sequencing and annotation.</title>
        <authorList>
            <consortium name="The Broad Institute Genomics Platform"/>
            <consortium name="The Broad Institute Genome Sequencing Center for Infectious Disease"/>
            <person name="Wu L."/>
            <person name="Ma J."/>
        </authorList>
    </citation>
    <scope>NUCLEOTIDE SEQUENCE [LARGE SCALE GENOMIC DNA]</scope>
    <source>
        <strain evidence="5">JCM 11896</strain>
    </source>
</reference>
<accession>A0ABP4IU88</accession>
<dbReference type="Pfam" id="PF07331">
    <property type="entry name" value="TctB"/>
    <property type="match status" value="1"/>
</dbReference>
<feature type="transmembrane region" description="Helical" evidence="2">
    <location>
        <begin position="124"/>
        <end position="140"/>
    </location>
</feature>